<organism evidence="1 2">
    <name type="scientific">Entomophthora muscae</name>
    <dbReference type="NCBI Taxonomy" id="34485"/>
    <lineage>
        <taxon>Eukaryota</taxon>
        <taxon>Fungi</taxon>
        <taxon>Fungi incertae sedis</taxon>
        <taxon>Zoopagomycota</taxon>
        <taxon>Entomophthoromycotina</taxon>
        <taxon>Entomophthoromycetes</taxon>
        <taxon>Entomophthorales</taxon>
        <taxon>Entomophthoraceae</taxon>
        <taxon>Entomophthora</taxon>
    </lineage>
</organism>
<gene>
    <name evidence="1" type="ORF">DSO57_1024300</name>
</gene>
<proteinExistence type="predicted"/>
<dbReference type="Proteomes" id="UP001165960">
    <property type="component" value="Unassembled WGS sequence"/>
</dbReference>
<name>A0ACC2SFY0_9FUNG</name>
<keyword evidence="2" id="KW-1185">Reference proteome</keyword>
<reference evidence="1" key="1">
    <citation type="submission" date="2022-04" db="EMBL/GenBank/DDBJ databases">
        <title>Genome of the entomopathogenic fungus Entomophthora muscae.</title>
        <authorList>
            <person name="Elya C."/>
            <person name="Lovett B.R."/>
            <person name="Lee E."/>
            <person name="Macias A.M."/>
            <person name="Hajek A.E."/>
            <person name="De Bivort B.L."/>
            <person name="Kasson M.T."/>
            <person name="De Fine Licht H.H."/>
            <person name="Stajich J.E."/>
        </authorList>
    </citation>
    <scope>NUCLEOTIDE SEQUENCE</scope>
    <source>
        <strain evidence="1">Berkeley</strain>
    </source>
</reference>
<accession>A0ACC2SFY0</accession>
<dbReference type="EMBL" id="QTSX02005101">
    <property type="protein sequence ID" value="KAJ9061067.1"/>
    <property type="molecule type" value="Genomic_DNA"/>
</dbReference>
<sequence length="78" mass="8458">MVELTILALFGFHSVGQVVELTSLALFGLPFDRNLQEGSQVYQEDELLWPSFCSGPGQAPPRPPSPKPSLEALSAVVF</sequence>
<comment type="caution">
    <text evidence="1">The sequence shown here is derived from an EMBL/GenBank/DDBJ whole genome shotgun (WGS) entry which is preliminary data.</text>
</comment>
<evidence type="ECO:0000313" key="1">
    <source>
        <dbReference type="EMBL" id="KAJ9061067.1"/>
    </source>
</evidence>
<protein>
    <submittedName>
        <fullName evidence="1">Uncharacterized protein</fullName>
    </submittedName>
</protein>
<evidence type="ECO:0000313" key="2">
    <source>
        <dbReference type="Proteomes" id="UP001165960"/>
    </source>
</evidence>